<evidence type="ECO:0000256" key="1">
    <source>
        <dbReference type="SAM" id="MobiDB-lite"/>
    </source>
</evidence>
<dbReference type="EMBL" id="LR798333">
    <property type="protein sequence ID" value="CAB5224307.1"/>
    <property type="molecule type" value="Genomic_DNA"/>
</dbReference>
<reference evidence="2" key="1">
    <citation type="submission" date="2020-05" db="EMBL/GenBank/DDBJ databases">
        <authorList>
            <person name="Chiriac C."/>
            <person name="Salcher M."/>
            <person name="Ghai R."/>
            <person name="Kavagutti S V."/>
        </authorList>
    </citation>
    <scope>NUCLEOTIDE SEQUENCE</scope>
</reference>
<name>A0A6J7X1H3_9CAUD</name>
<organism evidence="2">
    <name type="scientific">uncultured Caudovirales phage</name>
    <dbReference type="NCBI Taxonomy" id="2100421"/>
    <lineage>
        <taxon>Viruses</taxon>
        <taxon>Duplodnaviria</taxon>
        <taxon>Heunggongvirae</taxon>
        <taxon>Uroviricota</taxon>
        <taxon>Caudoviricetes</taxon>
        <taxon>Peduoviridae</taxon>
        <taxon>Maltschvirus</taxon>
        <taxon>Maltschvirus maltsch</taxon>
    </lineage>
</organism>
<proteinExistence type="predicted"/>
<feature type="compositionally biased region" description="Acidic residues" evidence="1">
    <location>
        <begin position="1"/>
        <end position="11"/>
    </location>
</feature>
<protein>
    <submittedName>
        <fullName evidence="2">Uncharacterized protein</fullName>
    </submittedName>
</protein>
<accession>A0A6J7X1H3</accession>
<gene>
    <name evidence="2" type="ORF">UFOVP394_47</name>
</gene>
<feature type="region of interest" description="Disordered" evidence="1">
    <location>
        <begin position="1"/>
        <end position="21"/>
    </location>
</feature>
<sequence length="83" mass="8979">MLAQEEEEEWDQERREDSPQDLAPRLLRASVAVWQSGSVVVHWLAPVLVPPLVVARLGLGLALELALALGLVQALAQGSEEAS</sequence>
<evidence type="ECO:0000313" key="2">
    <source>
        <dbReference type="EMBL" id="CAB5224307.1"/>
    </source>
</evidence>